<evidence type="ECO:0008006" key="5">
    <source>
        <dbReference type="Google" id="ProtNLM"/>
    </source>
</evidence>
<dbReference type="InterPro" id="IPR001087">
    <property type="entry name" value="GDSL"/>
</dbReference>
<dbReference type="GO" id="GO:0016788">
    <property type="term" value="F:hydrolase activity, acting on ester bonds"/>
    <property type="evidence" value="ECO:0007669"/>
    <property type="project" value="InterPro"/>
</dbReference>
<comment type="similarity">
    <text evidence="1">Belongs to the 'GDSL' lipolytic enzyme family.</text>
</comment>
<dbReference type="PANTHER" id="PTHR45642">
    <property type="entry name" value="GDSL ESTERASE/LIPASE EXL3"/>
    <property type="match status" value="1"/>
</dbReference>
<evidence type="ECO:0000256" key="2">
    <source>
        <dbReference type="SAM" id="SignalP"/>
    </source>
</evidence>
<evidence type="ECO:0000313" key="3">
    <source>
        <dbReference type="EMBL" id="KAH9302844.1"/>
    </source>
</evidence>
<feature type="non-terminal residue" evidence="3">
    <location>
        <position position="298"/>
    </location>
</feature>
<proteinExistence type="inferred from homology"/>
<accession>A0AA38FDU3</accession>
<dbReference type="Gene3D" id="3.40.50.1110">
    <property type="entry name" value="SGNH hydrolase"/>
    <property type="match status" value="1"/>
</dbReference>
<comment type="caution">
    <text evidence="3">The sequence shown here is derived from an EMBL/GenBank/DDBJ whole genome shotgun (WGS) entry which is preliminary data.</text>
</comment>
<name>A0AA38FDU3_TAXCH</name>
<dbReference type="PANTHER" id="PTHR45642:SF95">
    <property type="entry name" value="GDSL-LIKE LIPASE_ACYLHYDROLASE FAMILY PROTEIN, EXPRESSED"/>
    <property type="match status" value="1"/>
</dbReference>
<protein>
    <recommendedName>
        <fullName evidence="5">GDSL esterase/lipase</fullName>
    </recommendedName>
</protein>
<dbReference type="CDD" id="cd01837">
    <property type="entry name" value="SGNH_plant_lipase_like"/>
    <property type="match status" value="1"/>
</dbReference>
<dbReference type="Proteomes" id="UP000824469">
    <property type="component" value="Unassembled WGS sequence"/>
</dbReference>
<feature type="chain" id="PRO_5041371357" description="GDSL esterase/lipase" evidence="2">
    <location>
        <begin position="30"/>
        <end position="298"/>
    </location>
</feature>
<dbReference type="InterPro" id="IPR036514">
    <property type="entry name" value="SGNH_hydro_sf"/>
</dbReference>
<evidence type="ECO:0000256" key="1">
    <source>
        <dbReference type="ARBA" id="ARBA00008668"/>
    </source>
</evidence>
<dbReference type="AlphaFoldDB" id="A0AA38FDU3"/>
<keyword evidence="2" id="KW-0732">Signal</keyword>
<keyword evidence="4" id="KW-1185">Reference proteome</keyword>
<reference evidence="3 4" key="1">
    <citation type="journal article" date="2021" name="Nat. Plants">
        <title>The Taxus genome provides insights into paclitaxel biosynthesis.</title>
        <authorList>
            <person name="Xiong X."/>
            <person name="Gou J."/>
            <person name="Liao Q."/>
            <person name="Li Y."/>
            <person name="Zhou Q."/>
            <person name="Bi G."/>
            <person name="Li C."/>
            <person name="Du R."/>
            <person name="Wang X."/>
            <person name="Sun T."/>
            <person name="Guo L."/>
            <person name="Liang H."/>
            <person name="Lu P."/>
            <person name="Wu Y."/>
            <person name="Zhang Z."/>
            <person name="Ro D.K."/>
            <person name="Shang Y."/>
            <person name="Huang S."/>
            <person name="Yan J."/>
        </authorList>
    </citation>
    <scope>NUCLEOTIDE SEQUENCE [LARGE SCALE GENOMIC DNA]</scope>
    <source>
        <strain evidence="3">Ta-2019</strain>
    </source>
</reference>
<dbReference type="Pfam" id="PF00657">
    <property type="entry name" value="Lipase_GDSL"/>
    <property type="match status" value="1"/>
</dbReference>
<gene>
    <name evidence="3" type="ORF">KI387_014427</name>
</gene>
<evidence type="ECO:0000313" key="4">
    <source>
        <dbReference type="Proteomes" id="UP000824469"/>
    </source>
</evidence>
<feature type="signal peptide" evidence="2">
    <location>
        <begin position="1"/>
        <end position="29"/>
    </location>
</feature>
<dbReference type="EMBL" id="JAHRHJ020000009">
    <property type="protein sequence ID" value="KAH9302844.1"/>
    <property type="molecule type" value="Genomic_DNA"/>
</dbReference>
<dbReference type="SUPFAM" id="SSF52266">
    <property type="entry name" value="SGNH hydrolase"/>
    <property type="match status" value="1"/>
</dbReference>
<dbReference type="InterPro" id="IPR050592">
    <property type="entry name" value="GDSL_lipolytic_enzyme"/>
</dbReference>
<dbReference type="InterPro" id="IPR035669">
    <property type="entry name" value="SGNH_plant_lipase-like"/>
</dbReference>
<organism evidence="3 4">
    <name type="scientific">Taxus chinensis</name>
    <name type="common">Chinese yew</name>
    <name type="synonym">Taxus wallichiana var. chinensis</name>
    <dbReference type="NCBI Taxonomy" id="29808"/>
    <lineage>
        <taxon>Eukaryota</taxon>
        <taxon>Viridiplantae</taxon>
        <taxon>Streptophyta</taxon>
        <taxon>Embryophyta</taxon>
        <taxon>Tracheophyta</taxon>
        <taxon>Spermatophyta</taxon>
        <taxon>Pinopsida</taxon>
        <taxon>Pinidae</taxon>
        <taxon>Conifers II</taxon>
        <taxon>Cupressales</taxon>
        <taxon>Taxaceae</taxon>
        <taxon>Taxus</taxon>
    </lineage>
</organism>
<dbReference type="OMA" id="CPLTNTL"/>
<sequence>MDRSAHIFCFLFGPTLLLALALCGSHVEAQTQSRKPLVSALYVFGDSTIDPGNNNQLNTVFKANFPPYGRDFLDGRPTGRFTDGKLITDIISGLVGLPDLLPAYLDSKFHGEKLLTGASFGSAGAGLADSTSLPVNVIPLRKQLENFRRYRSQLTEMIRRENASRIVSQALFGISMGTNDYVDNYYSNPVTRNMYSLAQFEDLLHHSLTVFIENVYREGATRLVVVGLPPFGCCPLTNTLHNFLNNSCDEEMNQAATSFNNKTTALIDKMNLTFPGLRIYYFDIYQKLYDIIKYPNKY</sequence>